<protein>
    <submittedName>
        <fullName evidence="1">Type I restriction endonuclease subunit M</fullName>
    </submittedName>
</protein>
<dbReference type="Proteomes" id="UP000315947">
    <property type="component" value="Chromosome"/>
</dbReference>
<keyword evidence="2" id="KW-1185">Reference proteome</keyword>
<keyword evidence="1" id="KW-0255">Endonuclease</keyword>
<organism evidence="1 2">
    <name type="scientific">Shewanella psychropiezotolerans</name>
    <dbReference type="NCBI Taxonomy" id="2593655"/>
    <lineage>
        <taxon>Bacteria</taxon>
        <taxon>Pseudomonadati</taxon>
        <taxon>Pseudomonadota</taxon>
        <taxon>Gammaproteobacteria</taxon>
        <taxon>Alteromonadales</taxon>
        <taxon>Shewanellaceae</taxon>
        <taxon>Shewanella</taxon>
    </lineage>
</organism>
<evidence type="ECO:0000313" key="1">
    <source>
        <dbReference type="EMBL" id="QDO86387.1"/>
    </source>
</evidence>
<evidence type="ECO:0000313" key="2">
    <source>
        <dbReference type="Proteomes" id="UP000315947"/>
    </source>
</evidence>
<keyword evidence="1" id="KW-0540">Nuclease</keyword>
<dbReference type="RefSeq" id="WP_144048673.1">
    <property type="nucleotide sequence ID" value="NZ_CP041614.1"/>
</dbReference>
<accession>A0ABX5X6L7</accession>
<gene>
    <name evidence="1" type="ORF">FM037_27845</name>
</gene>
<proteinExistence type="predicted"/>
<sequence>MKHSKELSQSEHINTSDSIPFELGNIVIKETVRTLLRETMETNPQCVGVSLLLERHKNRDWGELCSEGKARNDEATKSDGRIFSSYAYGKEQVWIITEKDRKTTTVLLMDDY</sequence>
<keyword evidence="1" id="KW-0378">Hydrolase</keyword>
<reference evidence="1 2" key="1">
    <citation type="submission" date="2019-07" db="EMBL/GenBank/DDBJ databases">
        <title>Shewanella sp. YLB-06 whole genomic sequence.</title>
        <authorList>
            <person name="Yu L."/>
        </authorList>
    </citation>
    <scope>NUCLEOTIDE SEQUENCE [LARGE SCALE GENOMIC DNA]</scope>
    <source>
        <strain evidence="1 2">YLB-06</strain>
    </source>
</reference>
<name>A0ABX5X6L7_9GAMM</name>
<dbReference type="EMBL" id="CP041614">
    <property type="protein sequence ID" value="QDO86387.1"/>
    <property type="molecule type" value="Genomic_DNA"/>
</dbReference>
<dbReference type="GO" id="GO:0004519">
    <property type="term" value="F:endonuclease activity"/>
    <property type="evidence" value="ECO:0007669"/>
    <property type="project" value="UniProtKB-KW"/>
</dbReference>